<gene>
    <name evidence="9" type="ORF">US50_C0006G0013</name>
</gene>
<comment type="caution">
    <text evidence="9">The sequence shown here is derived from an EMBL/GenBank/DDBJ whole genome shotgun (WGS) entry which is preliminary data.</text>
</comment>
<dbReference type="InterPro" id="IPR002637">
    <property type="entry name" value="RdgB/HAM1"/>
</dbReference>
<keyword evidence="7" id="KW-0460">Magnesium</keyword>
<evidence type="ECO:0000256" key="7">
    <source>
        <dbReference type="ARBA" id="ARBA00022842"/>
    </source>
</evidence>
<dbReference type="AlphaFoldDB" id="A0A0G0HB42"/>
<proteinExistence type="inferred from homology"/>
<evidence type="ECO:0000256" key="3">
    <source>
        <dbReference type="ARBA" id="ARBA00022490"/>
    </source>
</evidence>
<dbReference type="SUPFAM" id="SSF52972">
    <property type="entry name" value="ITPase-like"/>
    <property type="match status" value="1"/>
</dbReference>
<dbReference type="CDD" id="cd00515">
    <property type="entry name" value="HAM1"/>
    <property type="match status" value="1"/>
</dbReference>
<evidence type="ECO:0000256" key="8">
    <source>
        <dbReference type="RuleBase" id="RU003781"/>
    </source>
</evidence>
<evidence type="ECO:0000256" key="2">
    <source>
        <dbReference type="ARBA" id="ARBA00008023"/>
    </source>
</evidence>
<dbReference type="PANTHER" id="PTHR11067:SF9">
    <property type="entry name" value="INOSINE TRIPHOSPHATE PYROPHOSPHATASE"/>
    <property type="match status" value="1"/>
</dbReference>
<name>A0A0G0HB42_9BACT</name>
<organism evidence="9 10">
    <name type="scientific">Candidatus Nomurabacteria bacterium GW2011_GWB1_37_5</name>
    <dbReference type="NCBI Taxonomy" id="1618742"/>
    <lineage>
        <taxon>Bacteria</taxon>
        <taxon>Candidatus Nomuraibacteriota</taxon>
    </lineage>
</organism>
<accession>A0A0G0HB42</accession>
<dbReference type="GO" id="GO:0047429">
    <property type="term" value="F:nucleoside triphosphate diphosphatase activity"/>
    <property type="evidence" value="ECO:0007669"/>
    <property type="project" value="InterPro"/>
</dbReference>
<evidence type="ECO:0000256" key="6">
    <source>
        <dbReference type="ARBA" id="ARBA00022801"/>
    </source>
</evidence>
<dbReference type="FunFam" id="3.90.950.10:FF:000003">
    <property type="entry name" value="Inosine triphosphate pyrophosphatase"/>
    <property type="match status" value="1"/>
</dbReference>
<protein>
    <submittedName>
        <fullName evidence="9">Ham1 family protein</fullName>
    </submittedName>
</protein>
<keyword evidence="5" id="KW-0547">Nucleotide-binding</keyword>
<keyword evidence="3" id="KW-0963">Cytoplasm</keyword>
<dbReference type="GO" id="GO:0009143">
    <property type="term" value="P:nucleoside triphosphate catabolic process"/>
    <property type="evidence" value="ECO:0007669"/>
    <property type="project" value="InterPro"/>
</dbReference>
<evidence type="ECO:0000256" key="5">
    <source>
        <dbReference type="ARBA" id="ARBA00022741"/>
    </source>
</evidence>
<keyword evidence="6 8" id="KW-0378">Hydrolase</keyword>
<dbReference type="Proteomes" id="UP000033876">
    <property type="component" value="Unassembled WGS sequence"/>
</dbReference>
<evidence type="ECO:0000256" key="4">
    <source>
        <dbReference type="ARBA" id="ARBA00022723"/>
    </source>
</evidence>
<dbReference type="Gene3D" id="3.90.950.10">
    <property type="match status" value="1"/>
</dbReference>
<evidence type="ECO:0000313" key="9">
    <source>
        <dbReference type="EMBL" id="KKQ35740.1"/>
    </source>
</evidence>
<dbReference type="GO" id="GO:0000166">
    <property type="term" value="F:nucleotide binding"/>
    <property type="evidence" value="ECO:0007669"/>
    <property type="project" value="UniProtKB-KW"/>
</dbReference>
<dbReference type="PANTHER" id="PTHR11067">
    <property type="entry name" value="INOSINE TRIPHOSPHATE PYROPHOSPHATASE/HAM1 PROTEIN"/>
    <property type="match status" value="1"/>
</dbReference>
<dbReference type="GO" id="GO:0046872">
    <property type="term" value="F:metal ion binding"/>
    <property type="evidence" value="ECO:0007669"/>
    <property type="project" value="UniProtKB-KW"/>
</dbReference>
<reference evidence="9 10" key="1">
    <citation type="journal article" date="2015" name="Nature">
        <title>rRNA introns, odd ribosomes, and small enigmatic genomes across a large radiation of phyla.</title>
        <authorList>
            <person name="Brown C.T."/>
            <person name="Hug L.A."/>
            <person name="Thomas B.C."/>
            <person name="Sharon I."/>
            <person name="Castelle C.J."/>
            <person name="Singh A."/>
            <person name="Wilkins M.J."/>
            <person name="Williams K.H."/>
            <person name="Banfield J.F."/>
        </authorList>
    </citation>
    <scope>NUCLEOTIDE SEQUENCE [LARGE SCALE GENOMIC DNA]</scope>
</reference>
<evidence type="ECO:0000313" key="10">
    <source>
        <dbReference type="Proteomes" id="UP000033876"/>
    </source>
</evidence>
<comment type="similarity">
    <text evidence="2 8">Belongs to the HAM1 NTPase family.</text>
</comment>
<sequence>MPLYFITGNKNKLAEVKSVIADVEQLDINLPEIQEIDAHKIIAEKLHEAFHHHSGEFIVEDTSLYLSCLNGLPGPLIKWFMQTIGNEGIARIAEKFENAEAEARTIIGYAKNKEEIKYFEGVIKGKIVKPRGETKFGWDPIFQPDGYDKTFAEMKAEEKNNISMRRLALEKLKEFLRIK</sequence>
<dbReference type="EMBL" id="LBTF01000006">
    <property type="protein sequence ID" value="KKQ35740.1"/>
    <property type="molecule type" value="Genomic_DNA"/>
</dbReference>
<comment type="subcellular location">
    <subcellularLocation>
        <location evidence="1">Cytoplasm</location>
    </subcellularLocation>
</comment>
<keyword evidence="4" id="KW-0479">Metal-binding</keyword>
<dbReference type="Pfam" id="PF01725">
    <property type="entry name" value="Ham1p_like"/>
    <property type="match status" value="1"/>
</dbReference>
<dbReference type="GO" id="GO:0005737">
    <property type="term" value="C:cytoplasm"/>
    <property type="evidence" value="ECO:0007669"/>
    <property type="project" value="UniProtKB-SubCell"/>
</dbReference>
<dbReference type="InterPro" id="IPR029001">
    <property type="entry name" value="ITPase-like_fam"/>
</dbReference>
<evidence type="ECO:0000256" key="1">
    <source>
        <dbReference type="ARBA" id="ARBA00004496"/>
    </source>
</evidence>
<dbReference type="NCBIfam" id="TIGR00042">
    <property type="entry name" value="RdgB/HAM1 family non-canonical purine NTP pyrophosphatase"/>
    <property type="match status" value="1"/>
</dbReference>